<dbReference type="EMBL" id="JBFOLK010000008">
    <property type="protein sequence ID" value="KAL2492027.1"/>
    <property type="molecule type" value="Genomic_DNA"/>
</dbReference>
<accession>A0ABD1RUC6</accession>
<evidence type="ECO:0000256" key="1">
    <source>
        <dbReference type="SAM" id="MobiDB-lite"/>
    </source>
</evidence>
<evidence type="ECO:0000313" key="2">
    <source>
        <dbReference type="EMBL" id="KAL2492027.1"/>
    </source>
</evidence>
<gene>
    <name evidence="2" type="ORF">Adt_27655</name>
</gene>
<dbReference type="Proteomes" id="UP001604336">
    <property type="component" value="Unassembled WGS sequence"/>
</dbReference>
<keyword evidence="3" id="KW-1185">Reference proteome</keyword>
<feature type="region of interest" description="Disordered" evidence="1">
    <location>
        <begin position="1"/>
        <end position="40"/>
    </location>
</feature>
<comment type="caution">
    <text evidence="2">The sequence shown here is derived from an EMBL/GenBank/DDBJ whole genome shotgun (WGS) entry which is preliminary data.</text>
</comment>
<organism evidence="2 3">
    <name type="scientific">Abeliophyllum distichum</name>
    <dbReference type="NCBI Taxonomy" id="126358"/>
    <lineage>
        <taxon>Eukaryota</taxon>
        <taxon>Viridiplantae</taxon>
        <taxon>Streptophyta</taxon>
        <taxon>Embryophyta</taxon>
        <taxon>Tracheophyta</taxon>
        <taxon>Spermatophyta</taxon>
        <taxon>Magnoliopsida</taxon>
        <taxon>eudicotyledons</taxon>
        <taxon>Gunneridae</taxon>
        <taxon>Pentapetalae</taxon>
        <taxon>asterids</taxon>
        <taxon>lamiids</taxon>
        <taxon>Lamiales</taxon>
        <taxon>Oleaceae</taxon>
        <taxon>Forsythieae</taxon>
        <taxon>Abeliophyllum</taxon>
    </lineage>
</organism>
<evidence type="ECO:0000313" key="3">
    <source>
        <dbReference type="Proteomes" id="UP001604336"/>
    </source>
</evidence>
<proteinExistence type="predicted"/>
<feature type="compositionally biased region" description="Low complexity" evidence="1">
    <location>
        <begin position="15"/>
        <end position="40"/>
    </location>
</feature>
<dbReference type="AlphaFoldDB" id="A0ABD1RUC6"/>
<protein>
    <submittedName>
        <fullName evidence="2">Blue-light photoreceptor PHR2</fullName>
    </submittedName>
</protein>
<name>A0ABD1RUC6_9LAMI</name>
<reference evidence="3" key="1">
    <citation type="submission" date="2024-07" db="EMBL/GenBank/DDBJ databases">
        <title>Two chromosome-level genome assemblies of Korean endemic species Abeliophyllum distichum and Forsythia ovata (Oleaceae).</title>
        <authorList>
            <person name="Jang H."/>
        </authorList>
    </citation>
    <scope>NUCLEOTIDE SEQUENCE [LARGE SCALE GENOMIC DNA]</scope>
</reference>
<sequence length="162" mass="17819">MSAKKFHPTPPLPSLPRTLPYQVPKSLTTTPPLPSLPRTLPYQVPKSLTTTFLRRNHQCHHHDLLLSSPVSTTTPISYPKSSTISSNPLQSSLTLNLFRPSEPSNVVALRRTSIFWFWNDLRAYDRNCEIGKIGEGCGDTGGVVLGCGLSDCRGGPALVRVR</sequence>